<accession>A0AAD8CVU5</accession>
<feature type="region of interest" description="Disordered" evidence="4">
    <location>
        <begin position="50"/>
        <end position="160"/>
    </location>
</feature>
<feature type="compositionally biased region" description="Polar residues" evidence="4">
    <location>
        <begin position="116"/>
        <end position="126"/>
    </location>
</feature>
<dbReference type="PRINTS" id="PR02075">
    <property type="entry name" value="FIBSHEATHIP1"/>
</dbReference>
<dbReference type="PANTHER" id="PTHR22012">
    <property type="entry name" value="FIBROUS SHEATH INTERACTING PROTEIN 1"/>
    <property type="match status" value="1"/>
</dbReference>
<sequence>MDILKGSLEEISRPASSARSRPGSRASDISVQDRLRGSAACLGSLEVLTAESGGSQDRSSDLEDLLCPSGSSADFSGDELSCESEGANPISSQKTEPPKRQLHLLSEEKVSCILQGVQNPSSNTEHNSSSADSEDNDEIKGSGSSKPDGSDEENKDPRLQEAIQKMKKLDKILASKVSRESEIKKQGKELRIQLWEELQSTKHEGLSESHDELENTRRFLSLTPTYASAAIEDVHFVPLFDTQIPAEEYKRDFSQTEEDDQSDSTNTSKTSRDTDQTDQSASRQRGVNKSKKKQDFVKKNIELAKDAGNAVLMTDDEKRRLAELLKDIGEGGSTNLPSDEGNPSQWVVSLTPGEGYTPEPSELHHLTEIDSKLQAVLSVEDYSALHSPYSSCRQLQVCDSQLNTDRGNFTTQHRAFCGLRMR</sequence>
<evidence type="ECO:0000313" key="5">
    <source>
        <dbReference type="EMBL" id="KAK1158907.1"/>
    </source>
</evidence>
<organism evidence="5 6">
    <name type="scientific">Acipenser oxyrinchus oxyrinchus</name>
    <dbReference type="NCBI Taxonomy" id="40147"/>
    <lineage>
        <taxon>Eukaryota</taxon>
        <taxon>Metazoa</taxon>
        <taxon>Chordata</taxon>
        <taxon>Craniata</taxon>
        <taxon>Vertebrata</taxon>
        <taxon>Euteleostomi</taxon>
        <taxon>Actinopterygii</taxon>
        <taxon>Chondrostei</taxon>
        <taxon>Acipenseriformes</taxon>
        <taxon>Acipenseridae</taxon>
        <taxon>Acipenser</taxon>
    </lineage>
</organism>
<feature type="region of interest" description="Disordered" evidence="4">
    <location>
        <begin position="252"/>
        <end position="293"/>
    </location>
</feature>
<feature type="compositionally biased region" description="Low complexity" evidence="4">
    <location>
        <begin position="13"/>
        <end position="27"/>
    </location>
</feature>
<dbReference type="PANTHER" id="PTHR22012:SF2">
    <property type="entry name" value="FIBROUS SHEATH-INTERACTING PROTEIN 1"/>
    <property type="match status" value="1"/>
</dbReference>
<comment type="caution">
    <text evidence="5">The sequence shown here is derived from an EMBL/GenBank/DDBJ whole genome shotgun (WGS) entry which is preliminary data.</text>
</comment>
<protein>
    <recommendedName>
        <fullName evidence="2">Fibrous sheath-interacting protein 1</fullName>
    </recommendedName>
</protein>
<dbReference type="AlphaFoldDB" id="A0AAD8CVU5"/>
<proteinExistence type="inferred from homology"/>
<dbReference type="Pfam" id="PF15554">
    <property type="entry name" value="FSIP1"/>
    <property type="match status" value="1"/>
</dbReference>
<comment type="similarity">
    <text evidence="1">Belongs to the FSIP1 family.</text>
</comment>
<evidence type="ECO:0000256" key="1">
    <source>
        <dbReference type="ARBA" id="ARBA00010495"/>
    </source>
</evidence>
<dbReference type="InterPro" id="IPR026246">
    <property type="entry name" value="Fsip1"/>
</dbReference>
<keyword evidence="3" id="KW-0175">Coiled coil</keyword>
<keyword evidence="6" id="KW-1185">Reference proteome</keyword>
<evidence type="ECO:0000256" key="3">
    <source>
        <dbReference type="ARBA" id="ARBA00023054"/>
    </source>
</evidence>
<evidence type="ECO:0000256" key="4">
    <source>
        <dbReference type="SAM" id="MobiDB-lite"/>
    </source>
</evidence>
<feature type="region of interest" description="Disordered" evidence="4">
    <location>
        <begin position="1"/>
        <end position="32"/>
    </location>
</feature>
<name>A0AAD8CVU5_ACIOX</name>
<gene>
    <name evidence="5" type="primary">FSIP1</name>
    <name evidence="5" type="ORF">AOXY_G22705</name>
</gene>
<dbReference type="EMBL" id="JAGXEW010000023">
    <property type="protein sequence ID" value="KAK1158907.1"/>
    <property type="molecule type" value="Genomic_DNA"/>
</dbReference>
<reference evidence="5" key="1">
    <citation type="submission" date="2022-02" db="EMBL/GenBank/DDBJ databases">
        <title>Atlantic sturgeon de novo genome assembly.</title>
        <authorList>
            <person name="Stock M."/>
            <person name="Klopp C."/>
            <person name="Guiguen Y."/>
            <person name="Cabau C."/>
            <person name="Parinello H."/>
            <person name="Santidrian Yebra-Pimentel E."/>
            <person name="Kuhl H."/>
            <person name="Dirks R.P."/>
            <person name="Guessner J."/>
            <person name="Wuertz S."/>
            <person name="Du K."/>
            <person name="Schartl M."/>
        </authorList>
    </citation>
    <scope>NUCLEOTIDE SEQUENCE</scope>
    <source>
        <strain evidence="5">STURGEONOMICS-FGT-2020</strain>
        <tissue evidence="5">Whole blood</tissue>
    </source>
</reference>
<evidence type="ECO:0000256" key="2">
    <source>
        <dbReference type="ARBA" id="ARBA00019480"/>
    </source>
</evidence>
<evidence type="ECO:0000313" key="6">
    <source>
        <dbReference type="Proteomes" id="UP001230051"/>
    </source>
</evidence>
<dbReference type="Proteomes" id="UP001230051">
    <property type="component" value="Unassembled WGS sequence"/>
</dbReference>